<dbReference type="GeneID" id="92511765"/>
<dbReference type="EMBL" id="JAFEUZ010000032">
    <property type="protein sequence ID" value="KAG5470409.1"/>
    <property type="molecule type" value="Genomic_DNA"/>
</dbReference>
<dbReference type="OrthoDB" id="273436at2759"/>
<organism evidence="2 3">
    <name type="scientific">Leishmania martiniquensis</name>
    <dbReference type="NCBI Taxonomy" id="1580590"/>
    <lineage>
        <taxon>Eukaryota</taxon>
        <taxon>Discoba</taxon>
        <taxon>Euglenozoa</taxon>
        <taxon>Kinetoplastea</taxon>
        <taxon>Metakinetoplastina</taxon>
        <taxon>Trypanosomatida</taxon>
        <taxon>Trypanosomatidae</taxon>
        <taxon>Leishmaniinae</taxon>
        <taxon>Leishmania</taxon>
    </lineage>
</organism>
<dbReference type="AlphaFoldDB" id="A0A836GE05"/>
<keyword evidence="3" id="KW-1185">Reference proteome</keyword>
<dbReference type="RefSeq" id="XP_067175802.1">
    <property type="nucleotide sequence ID" value="XM_067319253.1"/>
</dbReference>
<feature type="region of interest" description="Disordered" evidence="1">
    <location>
        <begin position="581"/>
        <end position="617"/>
    </location>
</feature>
<dbReference type="KEGG" id="lmat:92511765"/>
<evidence type="ECO:0000256" key="1">
    <source>
        <dbReference type="SAM" id="MobiDB-lite"/>
    </source>
</evidence>
<feature type="compositionally biased region" description="Basic and acidic residues" evidence="1">
    <location>
        <begin position="466"/>
        <end position="475"/>
    </location>
</feature>
<feature type="compositionally biased region" description="Basic and acidic residues" evidence="1">
    <location>
        <begin position="277"/>
        <end position="287"/>
    </location>
</feature>
<feature type="region of interest" description="Disordered" evidence="1">
    <location>
        <begin position="269"/>
        <end position="345"/>
    </location>
</feature>
<evidence type="ECO:0000313" key="2">
    <source>
        <dbReference type="EMBL" id="KAG5470409.1"/>
    </source>
</evidence>
<gene>
    <name evidence="2" type="ORF">LSCM1_01653</name>
</gene>
<dbReference type="Proteomes" id="UP000673552">
    <property type="component" value="Chromosome 32"/>
</dbReference>
<reference evidence="2 3" key="1">
    <citation type="submission" date="2021-03" db="EMBL/GenBank/DDBJ databases">
        <title>Leishmania (Mundinia) martiniquensis Genome sequencing and assembly.</title>
        <authorList>
            <person name="Almutairi H."/>
            <person name="Gatherer D."/>
        </authorList>
    </citation>
    <scope>NUCLEOTIDE SEQUENCE [LARGE SCALE GENOMIC DNA]</scope>
    <source>
        <strain evidence="2">LSCM1</strain>
    </source>
</reference>
<proteinExistence type="predicted"/>
<comment type="caution">
    <text evidence="2">The sequence shown here is derived from an EMBL/GenBank/DDBJ whole genome shotgun (WGS) entry which is preliminary data.</text>
</comment>
<feature type="region of interest" description="Disordered" evidence="1">
    <location>
        <begin position="447"/>
        <end position="483"/>
    </location>
</feature>
<accession>A0A836GE05</accession>
<evidence type="ECO:0000313" key="3">
    <source>
        <dbReference type="Proteomes" id="UP000673552"/>
    </source>
</evidence>
<sequence>MSVDGRKSRASMLRSGATPLSTPAAAPFFSESPVPLPSLDALRKTDVLVRAFYASRAPTPPPALPPADSSWEKVCVLPSAVVTAVGERETAGEVFCATLAREVVEAAANLFSSRSLDRLVGAYAACAAWDDMRDVVAASFSQQDYGEGVAMSHQQGPLSVATSGLPPHSDDTAAPVPLFLRSALSLAGVSTRTPSCALTPQSSITPPPLCAHHRVPSKPAQLLCPLPPASVPVDAYCRYIMALEAVAAPPTALGLAPSSHSSRLVRLRGTKAGTQYSEKRAAAEKTVKPPLASSPQPPVSIKRSKGGNRMGTLHVTETSDDAALTAPDSGARGGPASGAGVQEPSPDALTTAMRLAPPVLFGDSAENLPHAERSVVRVLDTGSSTAQPGNSETEKRHAVKVSPRGGGVMLVVEDRLLSVERTHAALLRSDSRKDGVVCRVASPLGDTDAATEEEESAVQAGASSKDATEEPSQRDRRTKRHASAVAAAQAKEATRAREEWLSSFYATADTAAVAPLLDQVQVYPSAGVTVMAANDSAAAPSPRRSANKTAVGNTVLTSGGEFQVPADRMALCSFDDRGAPLRKGNGTSARAPQPHRDNTLAARPIKAPFSGAKVREQ</sequence>
<name>A0A836GE05_9TRYP</name>
<feature type="region of interest" description="Disordered" evidence="1">
    <location>
        <begin position="1"/>
        <end position="20"/>
    </location>
</feature>
<protein>
    <submittedName>
        <fullName evidence="2">Uncharacterized protein</fullName>
    </submittedName>
</protein>